<name>A0A504YBA8_LEIDO</name>
<gene>
    <name evidence="2" type="ORF">CGC20_9920</name>
</gene>
<feature type="compositionally biased region" description="Basic and acidic residues" evidence="1">
    <location>
        <begin position="73"/>
        <end position="82"/>
    </location>
</feature>
<evidence type="ECO:0000313" key="3">
    <source>
        <dbReference type="Proteomes" id="UP000318821"/>
    </source>
</evidence>
<organism evidence="2 3">
    <name type="scientific">Leishmania donovani</name>
    <dbReference type="NCBI Taxonomy" id="5661"/>
    <lineage>
        <taxon>Eukaryota</taxon>
        <taxon>Discoba</taxon>
        <taxon>Euglenozoa</taxon>
        <taxon>Kinetoplastea</taxon>
        <taxon>Metakinetoplastina</taxon>
        <taxon>Trypanosomatida</taxon>
        <taxon>Trypanosomatidae</taxon>
        <taxon>Leishmaniinae</taxon>
        <taxon>Leishmania</taxon>
    </lineage>
</organism>
<dbReference type="AlphaFoldDB" id="A0A504YBA8"/>
<feature type="region of interest" description="Disordered" evidence="1">
    <location>
        <begin position="1"/>
        <end position="94"/>
    </location>
</feature>
<evidence type="ECO:0000256" key="1">
    <source>
        <dbReference type="SAM" id="MobiDB-lite"/>
    </source>
</evidence>
<evidence type="ECO:0000313" key="2">
    <source>
        <dbReference type="EMBL" id="TPP55390.1"/>
    </source>
</evidence>
<sequence>MSSTTSFAPGCSAAVGKRSGAACRSAEQEAEPRQVTQQQQEELAGVCKGAANYHADYGNSDDGDSDEDEGDEREMFFGERRPPTVMRTGGGSHGVGGGCAPRYVDAAVMQRMAELTQETVQLRGEVARLREEQKLQRPEVLSTVIRSLPLEAPMEALMGPLMEVLMEALMEDSQWLRAGRWHIKGPSLMRVHLVYHRQIPEGRQIPTLDIISCSNHRRTQV</sequence>
<comment type="caution">
    <text evidence="2">The sequence shown here is derived from an EMBL/GenBank/DDBJ whole genome shotgun (WGS) entry which is preliminary data.</text>
</comment>
<protein>
    <submittedName>
        <fullName evidence="2">Uncharacterized protein</fullName>
    </submittedName>
</protein>
<dbReference type="Proteomes" id="UP000318821">
    <property type="component" value="Unassembled WGS sequence"/>
</dbReference>
<feature type="compositionally biased region" description="Acidic residues" evidence="1">
    <location>
        <begin position="59"/>
        <end position="72"/>
    </location>
</feature>
<dbReference type="EMBL" id="RHLD01000006">
    <property type="protein sequence ID" value="TPP55390.1"/>
    <property type="molecule type" value="Genomic_DNA"/>
</dbReference>
<accession>A0A504YBA8</accession>
<reference evidence="3" key="1">
    <citation type="submission" date="2019-02" db="EMBL/GenBank/DDBJ databases">
        <title>FDA dAtabase for Regulatory Grade micrObial Sequences (FDA-ARGOS): Supporting development and validation of Infectious Disease Dx tests.</title>
        <authorList>
            <person name="Duncan R."/>
            <person name="Fisher C."/>
            <person name="Tallon L."/>
            <person name="Sadzewicz L."/>
            <person name="Sengamalay N."/>
            <person name="Ott S."/>
            <person name="Godinez A."/>
            <person name="Nagaraj S."/>
            <person name="Vavikolanu K."/>
            <person name="Vyas G."/>
            <person name="Nadendla S."/>
            <person name="Aluvathingal J."/>
            <person name="Sichtig H."/>
        </authorList>
    </citation>
    <scope>NUCLEOTIDE SEQUENCE [LARGE SCALE GENOMIC DNA]</scope>
    <source>
        <strain evidence="3">FDAARGOS_360</strain>
    </source>
</reference>
<proteinExistence type="predicted"/>